<comment type="caution">
    <text evidence="3">The sequence shown here is derived from an EMBL/GenBank/DDBJ whole genome shotgun (WGS) entry which is preliminary data.</text>
</comment>
<evidence type="ECO:0000313" key="3">
    <source>
        <dbReference type="EMBL" id="MBB4195507.1"/>
    </source>
</evidence>
<dbReference type="GO" id="GO:0004803">
    <property type="term" value="F:transposase activity"/>
    <property type="evidence" value="ECO:0007669"/>
    <property type="project" value="InterPro"/>
</dbReference>
<dbReference type="PANTHER" id="PTHR33408:SF2">
    <property type="entry name" value="TRANSPOSASE DDE DOMAIN-CONTAINING PROTEIN"/>
    <property type="match status" value="1"/>
</dbReference>
<feature type="region of interest" description="Disordered" evidence="1">
    <location>
        <begin position="1"/>
        <end position="23"/>
    </location>
</feature>
<dbReference type="GO" id="GO:0003677">
    <property type="term" value="F:DNA binding"/>
    <property type="evidence" value="ECO:0007669"/>
    <property type="project" value="InterPro"/>
</dbReference>
<evidence type="ECO:0000313" key="4">
    <source>
        <dbReference type="Proteomes" id="UP000524492"/>
    </source>
</evidence>
<accession>A0A7W6VSE5</accession>
<feature type="domain" description="Transposase IS4-like" evidence="2">
    <location>
        <begin position="28"/>
        <end position="182"/>
    </location>
</feature>
<dbReference type="RefSeq" id="WP_184459949.1">
    <property type="nucleotide sequence ID" value="NZ_JACIFV010000032.1"/>
</dbReference>
<dbReference type="PANTHER" id="PTHR33408">
    <property type="entry name" value="TRANSPOSASE"/>
    <property type="match status" value="1"/>
</dbReference>
<organism evidence="3 4">
    <name type="scientific">Rhizobium aethiopicum</name>
    <dbReference type="NCBI Taxonomy" id="1138170"/>
    <lineage>
        <taxon>Bacteria</taxon>
        <taxon>Pseudomonadati</taxon>
        <taxon>Pseudomonadota</taxon>
        <taxon>Alphaproteobacteria</taxon>
        <taxon>Hyphomicrobiales</taxon>
        <taxon>Rhizobiaceae</taxon>
        <taxon>Rhizobium/Agrobacterium group</taxon>
        <taxon>Rhizobium</taxon>
    </lineage>
</organism>
<feature type="compositionally biased region" description="Basic and acidic residues" evidence="1">
    <location>
        <begin position="1"/>
        <end position="16"/>
    </location>
</feature>
<proteinExistence type="predicted"/>
<dbReference type="InterPro" id="IPR002559">
    <property type="entry name" value="Transposase_11"/>
</dbReference>
<dbReference type="Pfam" id="PF01609">
    <property type="entry name" value="DDE_Tnp_1"/>
    <property type="match status" value="1"/>
</dbReference>
<evidence type="ECO:0000256" key="1">
    <source>
        <dbReference type="SAM" id="MobiDB-lite"/>
    </source>
</evidence>
<gene>
    <name evidence="3" type="ORF">GGD53_005702</name>
</gene>
<sequence length="197" mass="21572">AREEKRGNGKKPKEPRASSTDAQARVMKMADGGFRPGYNVQVASTAGEQFVAGLAVTNAGSVRGLMRPMLERLRALSGHLPRHYLADGGFCSADDIEWAHGEGVEVFCPPTQSKHGTDPFLPRHGDGPGVSAWRARMASEAGKAQYKPRSICECIHARWRNWNLRQLTVRGIEKVRAVVLCYALTNNILQGHRLANG</sequence>
<feature type="non-terminal residue" evidence="3">
    <location>
        <position position="1"/>
    </location>
</feature>
<dbReference type="EMBL" id="JACIFV010000032">
    <property type="protein sequence ID" value="MBB4195507.1"/>
    <property type="molecule type" value="Genomic_DNA"/>
</dbReference>
<dbReference type="AlphaFoldDB" id="A0A7W6VSE5"/>
<dbReference type="Proteomes" id="UP000524492">
    <property type="component" value="Unassembled WGS sequence"/>
</dbReference>
<dbReference type="GO" id="GO:0006313">
    <property type="term" value="P:DNA transposition"/>
    <property type="evidence" value="ECO:0007669"/>
    <property type="project" value="InterPro"/>
</dbReference>
<name>A0A7W6VSE5_9HYPH</name>
<keyword evidence="4" id="KW-1185">Reference proteome</keyword>
<evidence type="ECO:0000259" key="2">
    <source>
        <dbReference type="Pfam" id="PF01609"/>
    </source>
</evidence>
<reference evidence="3 4" key="1">
    <citation type="submission" date="2020-08" db="EMBL/GenBank/DDBJ databases">
        <title>Genomic Encyclopedia of Type Strains, Phase IV (KMG-V): Genome sequencing to study the core and pangenomes of soil and plant-associated prokaryotes.</title>
        <authorList>
            <person name="Whitman W."/>
        </authorList>
    </citation>
    <scope>NUCLEOTIDE SEQUENCE [LARGE SCALE GENOMIC DNA]</scope>
    <source>
        <strain evidence="3 4">SEMIA 4074</strain>
    </source>
</reference>
<protein>
    <recommendedName>
        <fullName evidence="2">Transposase IS4-like domain-containing protein</fullName>
    </recommendedName>
</protein>